<organism evidence="2 3">
    <name type="scientific">Sphingopyxis indica</name>
    <dbReference type="NCBI Taxonomy" id="436663"/>
    <lineage>
        <taxon>Bacteria</taxon>
        <taxon>Pseudomonadati</taxon>
        <taxon>Pseudomonadota</taxon>
        <taxon>Alphaproteobacteria</taxon>
        <taxon>Sphingomonadales</taxon>
        <taxon>Sphingomonadaceae</taxon>
        <taxon>Sphingopyxis</taxon>
    </lineage>
</organism>
<dbReference type="InterPro" id="IPR030392">
    <property type="entry name" value="S74_ICA"/>
</dbReference>
<proteinExistence type="predicted"/>
<protein>
    <recommendedName>
        <fullName evidence="1">Peptidase S74 domain-containing protein</fullName>
    </recommendedName>
</protein>
<dbReference type="Gene3D" id="1.10.10.10">
    <property type="entry name" value="Winged helix-like DNA-binding domain superfamily/Winged helix DNA-binding domain"/>
    <property type="match status" value="1"/>
</dbReference>
<name>A0A239JJM1_9SPHN</name>
<dbReference type="InterPro" id="IPR044914">
    <property type="entry name" value="Endosialidase_C_dom_sf"/>
</dbReference>
<dbReference type="CDD" id="cd10144">
    <property type="entry name" value="Peptidase_S74_CIMCD"/>
    <property type="match status" value="1"/>
</dbReference>
<reference evidence="2 3" key="1">
    <citation type="submission" date="2017-06" db="EMBL/GenBank/DDBJ databases">
        <authorList>
            <person name="Kim H.J."/>
            <person name="Triplett B.A."/>
        </authorList>
    </citation>
    <scope>NUCLEOTIDE SEQUENCE [LARGE SCALE GENOMIC DNA]</scope>
    <source>
        <strain evidence="2 3">DS15</strain>
    </source>
</reference>
<dbReference type="EMBL" id="FZPA01000010">
    <property type="protein sequence ID" value="SNT06010.1"/>
    <property type="molecule type" value="Genomic_DNA"/>
</dbReference>
<dbReference type="OrthoDB" id="564699at2"/>
<dbReference type="InterPro" id="IPR036388">
    <property type="entry name" value="WH-like_DNA-bd_sf"/>
</dbReference>
<feature type="domain" description="Peptidase S74" evidence="1">
    <location>
        <begin position="396"/>
        <end position="438"/>
    </location>
</feature>
<dbReference type="Proteomes" id="UP000198339">
    <property type="component" value="Unassembled WGS sequence"/>
</dbReference>
<dbReference type="Pfam" id="PF13884">
    <property type="entry name" value="Peptidase_S74"/>
    <property type="match status" value="1"/>
</dbReference>
<dbReference type="RefSeq" id="WP_089216610.1">
    <property type="nucleotide sequence ID" value="NZ_FZPA01000010.1"/>
</dbReference>
<keyword evidence="3" id="KW-1185">Reference proteome</keyword>
<accession>A0A239JJM1</accession>
<evidence type="ECO:0000313" key="2">
    <source>
        <dbReference type="EMBL" id="SNT06010.1"/>
    </source>
</evidence>
<dbReference type="Gene3D" id="4.10.1090.10">
    <property type="entry name" value="Endosialidase, domain 4"/>
    <property type="match status" value="1"/>
</dbReference>
<evidence type="ECO:0000313" key="3">
    <source>
        <dbReference type="Proteomes" id="UP000198339"/>
    </source>
</evidence>
<evidence type="ECO:0000259" key="1">
    <source>
        <dbReference type="Pfam" id="PF13884"/>
    </source>
</evidence>
<sequence length="504" mass="51619">MPTLFFADLVRELCEAGGTGALTPGGAVPGHRRFADAVPVDTPFHYAIAGIASPDQWETGQGRIDAEGRLQRDSVAASSAGGAIVDFAPGLKTIALTVGAGWFAASDATAAATDAALADKQPLSTSHDAVATGAAGDLVTVRRASGWVNLPLAAMAYLSDAGRHELAGPLGAQAGTAAAPALSFSGDPDTGLFRPSSDALGFAAGGAEKARIDASGRLLLGTTTAPADLVVGGVSGGANRAIQIGSSGLIRLRLETSGASGTGTIAVTNGAGAGNIVFRAGDAGEHLRITSTGTVQPGANASQDLGTSGTRWFTTFTNIVSAASSNLVLRTDAGEWRVSAATGTFYPGTDNAFNIGGAANRPAQVYAITGTINTCDVREKLWHGGPGEAERRAGRRIAAELGFFQWLTQIETKGAEKARYHFGVRAQAVWSIMADEGLIAPVAPGEPPDSRYAFLCYDRWDEERDAEGAIVRAAGDRFGIRPDQLALFLIAAQEARLTALEAAA</sequence>
<gene>
    <name evidence="2" type="ORF">SAMN06295955_110115</name>
</gene>
<dbReference type="AlphaFoldDB" id="A0A239JJM1"/>